<dbReference type="PANTHER" id="PTHR47706">
    <property type="entry name" value="NMRA-LIKE FAMILY PROTEIN"/>
    <property type="match status" value="1"/>
</dbReference>
<dbReference type="AlphaFoldDB" id="A0A8H3W130"/>
<dbReference type="GO" id="GO:0016491">
    <property type="term" value="F:oxidoreductase activity"/>
    <property type="evidence" value="ECO:0007669"/>
    <property type="project" value="UniProtKB-KW"/>
</dbReference>
<dbReference type="InterPro" id="IPR045312">
    <property type="entry name" value="PCBER-like"/>
</dbReference>
<evidence type="ECO:0000313" key="4">
    <source>
        <dbReference type="EMBL" id="KAF0320341.1"/>
    </source>
</evidence>
<feature type="domain" description="NmrA-like" evidence="3">
    <location>
        <begin position="9"/>
        <end position="227"/>
    </location>
</feature>
<keyword evidence="1" id="KW-0521">NADP</keyword>
<evidence type="ECO:0000256" key="1">
    <source>
        <dbReference type="ARBA" id="ARBA00022857"/>
    </source>
</evidence>
<evidence type="ECO:0000313" key="5">
    <source>
        <dbReference type="Proteomes" id="UP000434172"/>
    </source>
</evidence>
<dbReference type="Pfam" id="PF05368">
    <property type="entry name" value="NmrA"/>
    <property type="match status" value="1"/>
</dbReference>
<evidence type="ECO:0000259" key="3">
    <source>
        <dbReference type="Pfam" id="PF05368"/>
    </source>
</evidence>
<comment type="caution">
    <text evidence="4">The sequence shown here is derived from an EMBL/GenBank/DDBJ whole genome shotgun (WGS) entry which is preliminary data.</text>
</comment>
<sequence>MATIVRNAALLGATGTLGPHLLKALTGAGHSVTVIQRKESTKEAPPGVRSVKIDLSSFDDLVSVFKGQDVFVSAVPSPTLASDKVIIDAAIAASVKRIIPSEFTTNLDTPLSRKLPHVLGKVEVREYLESVVPASPSTTWTSINNGAFLELCLKFGILGPNLMQKTATFHDGGEKVVGASLLPDIGTALVKILEPSHFEETANKPVYFYSAAISEKMLTRLASEATGIDFGSVEDGRVPNLKVEDMVRDANERLAQGDKSAMITYYFPMMYSDGYGGTDFKKLSWNEKLGLRVLSDEDLKELFKQAAKELGVI</sequence>
<name>A0A8H3W130_9PEZI</name>
<dbReference type="InterPro" id="IPR036291">
    <property type="entry name" value="NAD(P)-bd_dom_sf"/>
</dbReference>
<dbReference type="InterPro" id="IPR008030">
    <property type="entry name" value="NmrA-like"/>
</dbReference>
<dbReference type="SUPFAM" id="SSF51735">
    <property type="entry name" value="NAD(P)-binding Rossmann-fold domains"/>
    <property type="match status" value="1"/>
</dbReference>
<accession>A0A8H3W130</accession>
<evidence type="ECO:0000256" key="2">
    <source>
        <dbReference type="ARBA" id="ARBA00023002"/>
    </source>
</evidence>
<proteinExistence type="predicted"/>
<dbReference type="Gene3D" id="3.40.50.720">
    <property type="entry name" value="NAD(P)-binding Rossmann-like Domain"/>
    <property type="match status" value="1"/>
</dbReference>
<dbReference type="PANTHER" id="PTHR47706:SF1">
    <property type="entry name" value="CIPA-LIKE, PUTATIVE (AFU_ORTHOLOGUE AFUA_1G12460)-RELATED"/>
    <property type="match status" value="1"/>
</dbReference>
<dbReference type="CDD" id="cd05259">
    <property type="entry name" value="PCBER_SDR_a"/>
    <property type="match status" value="1"/>
</dbReference>
<dbReference type="InterPro" id="IPR051609">
    <property type="entry name" value="NmrA/Isoflavone_reductase-like"/>
</dbReference>
<reference evidence="4 5" key="1">
    <citation type="submission" date="2019-12" db="EMBL/GenBank/DDBJ databases">
        <title>A genome sequence resource for the geographically widespread anthracnose pathogen Colletotrichum asianum.</title>
        <authorList>
            <person name="Meng Y."/>
        </authorList>
    </citation>
    <scope>NUCLEOTIDE SEQUENCE [LARGE SCALE GENOMIC DNA]</scope>
    <source>
        <strain evidence="4 5">ICMP 18580</strain>
    </source>
</reference>
<keyword evidence="5" id="KW-1185">Reference proteome</keyword>
<protein>
    <submittedName>
        <fullName evidence="4">Isoflavone reductase family protein</fullName>
    </submittedName>
</protein>
<organism evidence="4 5">
    <name type="scientific">Colletotrichum asianum</name>
    <dbReference type="NCBI Taxonomy" id="702518"/>
    <lineage>
        <taxon>Eukaryota</taxon>
        <taxon>Fungi</taxon>
        <taxon>Dikarya</taxon>
        <taxon>Ascomycota</taxon>
        <taxon>Pezizomycotina</taxon>
        <taxon>Sordariomycetes</taxon>
        <taxon>Hypocreomycetidae</taxon>
        <taxon>Glomerellales</taxon>
        <taxon>Glomerellaceae</taxon>
        <taxon>Colletotrichum</taxon>
        <taxon>Colletotrichum gloeosporioides species complex</taxon>
    </lineage>
</organism>
<keyword evidence="2" id="KW-0560">Oxidoreductase</keyword>
<gene>
    <name evidence="4" type="ORF">GQ607_012437</name>
</gene>
<dbReference type="Proteomes" id="UP000434172">
    <property type="component" value="Unassembled WGS sequence"/>
</dbReference>
<dbReference type="EMBL" id="WOWK01000084">
    <property type="protein sequence ID" value="KAF0320341.1"/>
    <property type="molecule type" value="Genomic_DNA"/>
</dbReference>
<dbReference type="OrthoDB" id="9974981at2759"/>